<evidence type="ECO:0000256" key="8">
    <source>
        <dbReference type="ARBA" id="ARBA00022840"/>
    </source>
</evidence>
<evidence type="ECO:0000256" key="4">
    <source>
        <dbReference type="ARBA" id="ARBA00022679"/>
    </source>
</evidence>
<feature type="binding site" evidence="11">
    <location>
        <begin position="15"/>
        <end position="22"/>
    </location>
    <ligand>
        <name>ATP</name>
        <dbReference type="ChEBI" id="CHEBI:30616"/>
    </ligand>
</feature>
<dbReference type="STRING" id="1134435.AC731_005470"/>
<name>A0A127K390_9RHOO</name>
<proteinExistence type="inferred from homology"/>
<evidence type="ECO:0000256" key="3">
    <source>
        <dbReference type="ARBA" id="ARBA00017144"/>
    </source>
</evidence>
<evidence type="ECO:0000313" key="13">
    <source>
        <dbReference type="EMBL" id="AMO36431.1"/>
    </source>
</evidence>
<dbReference type="GO" id="GO:0005524">
    <property type="term" value="F:ATP binding"/>
    <property type="evidence" value="ECO:0007669"/>
    <property type="project" value="UniProtKB-UniRule"/>
</dbReference>
<dbReference type="HAMAP" id="MF_00165">
    <property type="entry name" value="Thymidylate_kinase"/>
    <property type="match status" value="1"/>
</dbReference>
<comment type="function">
    <text evidence="11">Phosphorylation of dTMP to form dTDP in both de novo and salvage pathways of dTTP synthesis.</text>
</comment>
<keyword evidence="7 11" id="KW-0418">Kinase</keyword>
<comment type="similarity">
    <text evidence="1 11">Belongs to the thymidylate kinase family.</text>
</comment>
<evidence type="ECO:0000256" key="11">
    <source>
        <dbReference type="HAMAP-Rule" id="MF_00165"/>
    </source>
</evidence>
<sequence>MNAHDYPGILVVFDGIDGAGKTTQVRRLEAALASVGERVIVSKEPTDGPWGAKLRASATSGRLPFDEELTAFIEDRQEHLATKVIPALEAGAVVILDRYFYSTIAYQGLRAGGISPIEARIRRNVVEPDVAYLLDVPPTLATARIQARDGAANHFEKIEDLIQIDRLFREIAQRDESIVRIDGSVSEQAVFDSLLKHFVEGPFKRKRCAKDYGCDDPLHCTPRLTSNCTWWERAKALLGRPETI</sequence>
<reference evidence="14" key="1">
    <citation type="submission" date="2016-03" db="EMBL/GenBank/DDBJ databases">
        <authorList>
            <person name="Ma C."/>
            <person name="Zhou S."/>
            <person name="Yang G."/>
        </authorList>
    </citation>
    <scope>NUCLEOTIDE SEQUENCE [LARGE SCALE GENOMIC DNA]</scope>
    <source>
        <strain evidence="14">SgZ-1</strain>
    </source>
</reference>
<keyword evidence="4 11" id="KW-0808">Transferase</keyword>
<dbReference type="GO" id="GO:0004798">
    <property type="term" value="F:dTMP kinase activity"/>
    <property type="evidence" value="ECO:0007669"/>
    <property type="project" value="UniProtKB-UniRule"/>
</dbReference>
<dbReference type="PANTHER" id="PTHR10344">
    <property type="entry name" value="THYMIDYLATE KINASE"/>
    <property type="match status" value="1"/>
</dbReference>
<evidence type="ECO:0000259" key="12">
    <source>
        <dbReference type="Pfam" id="PF02223"/>
    </source>
</evidence>
<evidence type="ECO:0000256" key="10">
    <source>
        <dbReference type="ARBA" id="ARBA00048743"/>
    </source>
</evidence>
<organism evidence="13 14">
    <name type="scientific">Thauera humireducens</name>
    <dbReference type="NCBI Taxonomy" id="1134435"/>
    <lineage>
        <taxon>Bacteria</taxon>
        <taxon>Pseudomonadati</taxon>
        <taxon>Pseudomonadota</taxon>
        <taxon>Betaproteobacteria</taxon>
        <taxon>Rhodocyclales</taxon>
        <taxon>Zoogloeaceae</taxon>
        <taxon>Thauera</taxon>
    </lineage>
</organism>
<dbReference type="InterPro" id="IPR039430">
    <property type="entry name" value="Thymidylate_kin-like_dom"/>
</dbReference>
<keyword evidence="8 11" id="KW-0067">ATP-binding</keyword>
<gene>
    <name evidence="11" type="primary">tmk</name>
    <name evidence="13" type="ORF">AC731_005470</name>
</gene>
<keyword evidence="14" id="KW-1185">Reference proteome</keyword>
<keyword evidence="6 11" id="KW-0547">Nucleotide-binding</keyword>
<dbReference type="SUPFAM" id="SSF52540">
    <property type="entry name" value="P-loop containing nucleoside triphosphate hydrolases"/>
    <property type="match status" value="1"/>
</dbReference>
<evidence type="ECO:0000256" key="7">
    <source>
        <dbReference type="ARBA" id="ARBA00022777"/>
    </source>
</evidence>
<dbReference type="GO" id="GO:0006233">
    <property type="term" value="P:dTDP biosynthetic process"/>
    <property type="evidence" value="ECO:0007669"/>
    <property type="project" value="InterPro"/>
</dbReference>
<feature type="domain" description="Thymidylate kinase-like" evidence="12">
    <location>
        <begin position="13"/>
        <end position="192"/>
    </location>
</feature>
<dbReference type="GO" id="GO:0006227">
    <property type="term" value="P:dUDP biosynthetic process"/>
    <property type="evidence" value="ECO:0007669"/>
    <property type="project" value="TreeGrafter"/>
</dbReference>
<dbReference type="CDD" id="cd01672">
    <property type="entry name" value="TMPK"/>
    <property type="match status" value="1"/>
</dbReference>
<dbReference type="GO" id="GO:0005737">
    <property type="term" value="C:cytoplasm"/>
    <property type="evidence" value="ECO:0007669"/>
    <property type="project" value="TreeGrafter"/>
</dbReference>
<dbReference type="PROSITE" id="PS01331">
    <property type="entry name" value="THYMIDYLATE_KINASE"/>
    <property type="match status" value="1"/>
</dbReference>
<dbReference type="Proteomes" id="UP000036902">
    <property type="component" value="Chromosome"/>
</dbReference>
<accession>A0A127K390</accession>
<evidence type="ECO:0000256" key="1">
    <source>
        <dbReference type="ARBA" id="ARBA00009776"/>
    </source>
</evidence>
<dbReference type="InterPro" id="IPR018095">
    <property type="entry name" value="Thymidylate_kin_CS"/>
</dbReference>
<dbReference type="InterPro" id="IPR018094">
    <property type="entry name" value="Thymidylate_kinase"/>
</dbReference>
<dbReference type="RefSeq" id="WP_048703843.1">
    <property type="nucleotide sequence ID" value="NZ_CP014646.1"/>
</dbReference>
<dbReference type="KEGG" id="thu:AC731_005470"/>
<dbReference type="AlphaFoldDB" id="A0A127K390"/>
<dbReference type="NCBIfam" id="TIGR00041">
    <property type="entry name" value="DTMP_kinase"/>
    <property type="match status" value="1"/>
</dbReference>
<comment type="catalytic activity">
    <reaction evidence="10 11">
        <text>dTMP + ATP = dTDP + ADP</text>
        <dbReference type="Rhea" id="RHEA:13517"/>
        <dbReference type="ChEBI" id="CHEBI:30616"/>
        <dbReference type="ChEBI" id="CHEBI:58369"/>
        <dbReference type="ChEBI" id="CHEBI:63528"/>
        <dbReference type="ChEBI" id="CHEBI:456216"/>
        <dbReference type="EC" id="2.7.4.9"/>
    </reaction>
</comment>
<dbReference type="GO" id="GO:0006235">
    <property type="term" value="P:dTTP biosynthetic process"/>
    <property type="evidence" value="ECO:0007669"/>
    <property type="project" value="UniProtKB-UniRule"/>
</dbReference>
<protein>
    <recommendedName>
        <fullName evidence="3 11">Thymidylate kinase</fullName>
        <ecNumber evidence="2 11">2.7.4.9</ecNumber>
    </recommendedName>
    <alternativeName>
        <fullName evidence="9 11">dTMP kinase</fullName>
    </alternativeName>
</protein>
<dbReference type="Pfam" id="PF02223">
    <property type="entry name" value="Thymidylate_kin"/>
    <property type="match status" value="1"/>
</dbReference>
<evidence type="ECO:0000256" key="6">
    <source>
        <dbReference type="ARBA" id="ARBA00022741"/>
    </source>
</evidence>
<keyword evidence="5 11" id="KW-0545">Nucleotide biosynthesis</keyword>
<dbReference type="EC" id="2.7.4.9" evidence="2 11"/>
<dbReference type="PANTHER" id="PTHR10344:SF4">
    <property type="entry name" value="UMP-CMP KINASE 2, MITOCHONDRIAL"/>
    <property type="match status" value="1"/>
</dbReference>
<dbReference type="EMBL" id="CP014646">
    <property type="protein sequence ID" value="AMO36431.1"/>
    <property type="molecule type" value="Genomic_DNA"/>
</dbReference>
<dbReference type="InterPro" id="IPR027417">
    <property type="entry name" value="P-loop_NTPase"/>
</dbReference>
<evidence type="ECO:0000256" key="2">
    <source>
        <dbReference type="ARBA" id="ARBA00012980"/>
    </source>
</evidence>
<evidence type="ECO:0000256" key="5">
    <source>
        <dbReference type="ARBA" id="ARBA00022727"/>
    </source>
</evidence>
<evidence type="ECO:0000256" key="9">
    <source>
        <dbReference type="ARBA" id="ARBA00029962"/>
    </source>
</evidence>
<evidence type="ECO:0000313" key="14">
    <source>
        <dbReference type="Proteomes" id="UP000036902"/>
    </source>
</evidence>
<dbReference type="Gene3D" id="3.40.50.300">
    <property type="entry name" value="P-loop containing nucleotide triphosphate hydrolases"/>
    <property type="match status" value="1"/>
</dbReference>